<keyword evidence="1 2" id="KW-0443">Lipid metabolism</keyword>
<dbReference type="STRING" id="1121305.CLCOL_13700"/>
<sequence>MKIDAVFEGGGVKGIALVGAVCCLENRGYKFQNLAGTSAGAIVAALLAAGYTGKELKNIILKINYAKFLDKSIFNKFKITSHVNKIIGLLKDKGIYSGDPIEGYIEELLKKKGKVKFRDVSRNGKSYLKIIASDITKGDMLILPDDLILYDIDPLDFSIAKAVRMSISIPLFFKPVKLKHKTGMSLIVDGGILSNYPIWIFDGQGEPKRPTIGLKLIEDNQSLTSKGKTDLISFIIDIVSAMLNKNEEIYVKHKDWIRTIGIPTLGVKGTEFDKISTMGLKLFESGYKSAEKFLKDYPYHFI</sequence>
<feature type="domain" description="PNPLA" evidence="3">
    <location>
        <begin position="5"/>
        <end position="202"/>
    </location>
</feature>
<dbReference type="PROSITE" id="PS51635">
    <property type="entry name" value="PNPLA"/>
    <property type="match status" value="1"/>
</dbReference>
<dbReference type="PANTHER" id="PTHR46394:SF1">
    <property type="entry name" value="PNPLA DOMAIN-CONTAINING PROTEIN"/>
    <property type="match status" value="1"/>
</dbReference>
<dbReference type="InterPro" id="IPR016035">
    <property type="entry name" value="Acyl_Trfase/lysoPLipase"/>
</dbReference>
<dbReference type="GO" id="GO:0016042">
    <property type="term" value="P:lipid catabolic process"/>
    <property type="evidence" value="ECO:0007669"/>
    <property type="project" value="UniProtKB-UniRule"/>
</dbReference>
<dbReference type="EMBL" id="LTBB01000006">
    <property type="protein sequence ID" value="KYH28930.1"/>
    <property type="molecule type" value="Genomic_DNA"/>
</dbReference>
<organism evidence="4 5">
    <name type="scientific">Clostridium colicanis DSM 13634</name>
    <dbReference type="NCBI Taxonomy" id="1121305"/>
    <lineage>
        <taxon>Bacteria</taxon>
        <taxon>Bacillati</taxon>
        <taxon>Bacillota</taxon>
        <taxon>Clostridia</taxon>
        <taxon>Eubacteriales</taxon>
        <taxon>Clostridiaceae</taxon>
        <taxon>Clostridium</taxon>
    </lineage>
</organism>
<dbReference type="PANTHER" id="PTHR46394">
    <property type="entry name" value="ANNEXIN"/>
    <property type="match status" value="1"/>
</dbReference>
<dbReference type="PATRIC" id="fig|1121305.3.peg.1374"/>
<feature type="active site" description="Nucleophile" evidence="2">
    <location>
        <position position="38"/>
    </location>
</feature>
<feature type="active site" description="Proton acceptor" evidence="2">
    <location>
        <position position="189"/>
    </location>
</feature>
<dbReference type="GO" id="GO:0016787">
    <property type="term" value="F:hydrolase activity"/>
    <property type="evidence" value="ECO:0007669"/>
    <property type="project" value="UniProtKB-UniRule"/>
</dbReference>
<dbReference type="SUPFAM" id="SSF52151">
    <property type="entry name" value="FabD/lysophospholipase-like"/>
    <property type="match status" value="1"/>
</dbReference>
<evidence type="ECO:0000313" key="5">
    <source>
        <dbReference type="Proteomes" id="UP000075374"/>
    </source>
</evidence>
<accession>A0A151AMZ9</accession>
<dbReference type="Pfam" id="PF01734">
    <property type="entry name" value="Patatin"/>
    <property type="match status" value="1"/>
</dbReference>
<feature type="short sequence motif" description="GXSXG" evidence="2">
    <location>
        <begin position="36"/>
        <end position="40"/>
    </location>
</feature>
<keyword evidence="2" id="KW-0378">Hydrolase</keyword>
<dbReference type="Gene3D" id="3.40.1090.10">
    <property type="entry name" value="Cytosolic phospholipase A2 catalytic domain"/>
    <property type="match status" value="2"/>
</dbReference>
<reference evidence="4 5" key="1">
    <citation type="submission" date="2016-02" db="EMBL/GenBank/DDBJ databases">
        <title>Genome sequence of Clostridium colicanis DSM 13634.</title>
        <authorList>
            <person name="Poehlein A."/>
            <person name="Daniel R."/>
        </authorList>
    </citation>
    <scope>NUCLEOTIDE SEQUENCE [LARGE SCALE GENOMIC DNA]</scope>
    <source>
        <strain evidence="4 5">DSM 13634</strain>
    </source>
</reference>
<dbReference type="RefSeq" id="WP_061858229.1">
    <property type="nucleotide sequence ID" value="NZ_LTBB01000006.1"/>
</dbReference>
<evidence type="ECO:0000259" key="3">
    <source>
        <dbReference type="PROSITE" id="PS51635"/>
    </source>
</evidence>
<proteinExistence type="predicted"/>
<name>A0A151AMZ9_9CLOT</name>
<keyword evidence="2" id="KW-0442">Lipid degradation</keyword>
<evidence type="ECO:0000313" key="4">
    <source>
        <dbReference type="EMBL" id="KYH28930.1"/>
    </source>
</evidence>
<protein>
    <submittedName>
        <fullName evidence="4">Patatin-like phospholipase</fullName>
    </submittedName>
</protein>
<gene>
    <name evidence="4" type="ORF">CLCOL_13700</name>
</gene>
<dbReference type="AlphaFoldDB" id="A0A151AMZ9"/>
<feature type="short sequence motif" description="DGA/G" evidence="2">
    <location>
        <begin position="189"/>
        <end position="191"/>
    </location>
</feature>
<dbReference type="Proteomes" id="UP000075374">
    <property type="component" value="Unassembled WGS sequence"/>
</dbReference>
<keyword evidence="5" id="KW-1185">Reference proteome</keyword>
<evidence type="ECO:0000256" key="2">
    <source>
        <dbReference type="PROSITE-ProRule" id="PRU01161"/>
    </source>
</evidence>
<comment type="caution">
    <text evidence="4">The sequence shown here is derived from an EMBL/GenBank/DDBJ whole genome shotgun (WGS) entry which is preliminary data.</text>
</comment>
<feature type="short sequence motif" description="GXGXXG" evidence="2">
    <location>
        <begin position="9"/>
        <end position="14"/>
    </location>
</feature>
<evidence type="ECO:0000256" key="1">
    <source>
        <dbReference type="ARBA" id="ARBA00023098"/>
    </source>
</evidence>
<dbReference type="InterPro" id="IPR052580">
    <property type="entry name" value="Lipid_Hydrolase"/>
</dbReference>
<dbReference type="CDD" id="cd07207">
    <property type="entry name" value="Pat_ExoU_VipD_like"/>
    <property type="match status" value="1"/>
</dbReference>
<dbReference type="InterPro" id="IPR002641">
    <property type="entry name" value="PNPLA_dom"/>
</dbReference>